<evidence type="ECO:0000313" key="2">
    <source>
        <dbReference type="EMBL" id="UQA90822.1"/>
    </source>
</evidence>
<dbReference type="Pfam" id="PF10025">
    <property type="entry name" value="DUF2267"/>
    <property type="match status" value="1"/>
</dbReference>
<dbReference type="Gene3D" id="1.10.490.110">
    <property type="entry name" value="Uncharacterized conserved protein DUF2267"/>
    <property type="match status" value="1"/>
</dbReference>
<feature type="region of interest" description="Disordered" evidence="1">
    <location>
        <begin position="37"/>
        <end position="65"/>
    </location>
</feature>
<organism evidence="2 3">
    <name type="scientific">Streptomyces halobius</name>
    <dbReference type="NCBI Taxonomy" id="2879846"/>
    <lineage>
        <taxon>Bacteria</taxon>
        <taxon>Bacillati</taxon>
        <taxon>Actinomycetota</taxon>
        <taxon>Actinomycetes</taxon>
        <taxon>Kitasatosporales</taxon>
        <taxon>Streptomycetaceae</taxon>
        <taxon>Streptomyces</taxon>
    </lineage>
</organism>
<sequence length="128" mass="13991">MKFDEFLAMVRERGEYEDQEEARKITAAVLRVPADRIPPGEAKNLATQLPPPLDRALRSNGEPEGYGREEFLRRVAERTGAHARTAEWDASAVLATVADAVSGGELNQILGQLPSGYATLFGRPGLSR</sequence>
<dbReference type="RefSeq" id="WP_248861589.1">
    <property type="nucleotide sequence ID" value="NZ_CP086322.1"/>
</dbReference>
<protein>
    <submittedName>
        <fullName evidence="2">DUF2267 domain-containing protein</fullName>
    </submittedName>
</protein>
<gene>
    <name evidence="2" type="ORF">K9S39_02035</name>
</gene>
<dbReference type="EMBL" id="CP086322">
    <property type="protein sequence ID" value="UQA90822.1"/>
    <property type="molecule type" value="Genomic_DNA"/>
</dbReference>
<keyword evidence="3" id="KW-1185">Reference proteome</keyword>
<proteinExistence type="predicted"/>
<name>A0ABY4LZ94_9ACTN</name>
<reference evidence="2" key="1">
    <citation type="submission" date="2021-10" db="EMBL/GenBank/DDBJ databases">
        <title>Streptomyces nigrumlapis sp.nov.,an antimicrobial producing actinobacterium isolated from Black Gobi rocks.</title>
        <authorList>
            <person name="Wen Y."/>
            <person name="Zhang W."/>
            <person name="Liu X.G."/>
        </authorList>
    </citation>
    <scope>NUCLEOTIDE SEQUENCE</scope>
    <source>
        <strain evidence="2">ST13-2-2</strain>
    </source>
</reference>
<accession>A0ABY4LZ94</accession>
<dbReference type="Proteomes" id="UP000830115">
    <property type="component" value="Chromosome"/>
</dbReference>
<evidence type="ECO:0000256" key="1">
    <source>
        <dbReference type="SAM" id="MobiDB-lite"/>
    </source>
</evidence>
<dbReference type="InterPro" id="IPR018727">
    <property type="entry name" value="DUF2267"/>
</dbReference>
<evidence type="ECO:0000313" key="3">
    <source>
        <dbReference type="Proteomes" id="UP000830115"/>
    </source>
</evidence>
<dbReference type="InterPro" id="IPR038282">
    <property type="entry name" value="DUF2267_sf"/>
</dbReference>